<dbReference type="AlphaFoldDB" id="A0A7T1WQG6"/>
<dbReference type="GeneID" id="65333967"/>
<dbReference type="EMBL" id="MW167296">
    <property type="protein sequence ID" value="QPP04887.1"/>
    <property type="molecule type" value="Genomic_DNA"/>
</dbReference>
<protein>
    <submittedName>
        <fullName evidence="2">Uncharacterized protein</fullName>
    </submittedName>
</protein>
<organism evidence="2">
    <name type="scientific">Bougainvillea spectabilis</name>
    <dbReference type="NCBI Taxonomy" id="146096"/>
    <lineage>
        <taxon>Eukaryota</taxon>
        <taxon>Viridiplantae</taxon>
        <taxon>Streptophyta</taxon>
        <taxon>Embryophyta</taxon>
        <taxon>Tracheophyta</taxon>
        <taxon>Spermatophyta</taxon>
        <taxon>Magnoliopsida</taxon>
        <taxon>eudicotyledons</taxon>
        <taxon>Gunneridae</taxon>
        <taxon>Pentapetalae</taxon>
        <taxon>Caryophyllales</taxon>
        <taxon>Nyctaginaceae</taxon>
        <taxon>Bougainvillea</taxon>
    </lineage>
</organism>
<name>A0A7T1WQG6_9CARY</name>
<keyword evidence="1" id="KW-0472">Membrane</keyword>
<feature type="transmembrane region" description="Helical" evidence="1">
    <location>
        <begin position="52"/>
        <end position="75"/>
    </location>
</feature>
<evidence type="ECO:0000256" key="1">
    <source>
        <dbReference type="SAM" id="Phobius"/>
    </source>
</evidence>
<proteinExistence type="predicted"/>
<accession>A0A7T1WQG6</accession>
<keyword evidence="1" id="KW-0812">Transmembrane</keyword>
<dbReference type="RefSeq" id="YP_010127563.1">
    <property type="nucleotide sequence ID" value="NC_056281.1"/>
</dbReference>
<gene>
    <name evidence="2" type="primary">ORF235</name>
</gene>
<geneLocation type="mitochondrion" evidence="2"/>
<keyword evidence="1" id="KW-1133">Transmembrane helix</keyword>
<evidence type="ECO:0000313" key="2">
    <source>
        <dbReference type="EMBL" id="QPP04887.1"/>
    </source>
</evidence>
<sequence length="235" mass="27029">MNSTKWKMANRLLRILKHLYLFLIILVGLLGLICHGNELLLENIFYSSTTRAILVMFLNLAGCSGRLALVLFFVVKAVNGTLFQDIFCSMMNMDEAGPSSGACSNHGIPTVDQTTVNEVDQDELWKAVEAAEKKKEEDEWKKLQESCERHRLRLEGYKKALSQRAKEMAQEQGLNPGRCEAVEDAAMYFAEDAEDLPEKEQLPFLAKLMRELKNPKSDLWERIEKEVKRWRSWED</sequence>
<reference evidence="2" key="1">
    <citation type="submission" date="2020-10" db="EMBL/GenBank/DDBJ databases">
        <authorList>
            <person name="Yuan F."/>
        </authorList>
    </citation>
    <scope>NUCLEOTIDE SEQUENCE</scope>
</reference>
<keyword evidence="2" id="KW-0496">Mitochondrion</keyword>